<evidence type="ECO:0000256" key="6">
    <source>
        <dbReference type="ARBA" id="ARBA00022840"/>
    </source>
</evidence>
<dbReference type="GO" id="GO:0016887">
    <property type="term" value="F:ATP hydrolysis activity"/>
    <property type="evidence" value="ECO:0007669"/>
    <property type="project" value="InterPro"/>
</dbReference>
<dbReference type="InterPro" id="IPR043926">
    <property type="entry name" value="ABCG_dom"/>
</dbReference>
<dbReference type="Pfam" id="PF01061">
    <property type="entry name" value="ABC2_membrane"/>
    <property type="match status" value="2"/>
</dbReference>
<keyword evidence="6" id="KW-0067">ATP-binding</keyword>
<dbReference type="FunFam" id="3.40.50.300:FF:000054">
    <property type="entry name" value="ABC multidrug transporter atrF"/>
    <property type="match status" value="1"/>
</dbReference>
<evidence type="ECO:0000256" key="5">
    <source>
        <dbReference type="ARBA" id="ARBA00022741"/>
    </source>
</evidence>
<dbReference type="Gene3D" id="3.40.50.300">
    <property type="entry name" value="P-loop containing nucleotide triphosphate hydrolases"/>
    <property type="match status" value="2"/>
</dbReference>
<protein>
    <recommendedName>
        <fullName evidence="11">ABC transporter domain-containing protein</fullName>
    </recommendedName>
</protein>
<dbReference type="InterPro" id="IPR013525">
    <property type="entry name" value="ABC2_TM"/>
</dbReference>
<feature type="transmembrane region" description="Helical" evidence="10">
    <location>
        <begin position="1075"/>
        <end position="1093"/>
    </location>
</feature>
<feature type="compositionally biased region" description="Polar residues" evidence="9">
    <location>
        <begin position="22"/>
        <end position="42"/>
    </location>
</feature>
<dbReference type="InterPro" id="IPR034001">
    <property type="entry name" value="ABCG_PDR_1"/>
</dbReference>
<feature type="transmembrane region" description="Helical" evidence="10">
    <location>
        <begin position="1141"/>
        <end position="1166"/>
    </location>
</feature>
<dbReference type="Pfam" id="PF06422">
    <property type="entry name" value="PDR_CDR"/>
    <property type="match status" value="1"/>
</dbReference>
<comment type="caution">
    <text evidence="12">The sequence shown here is derived from an EMBL/GenBank/DDBJ whole genome shotgun (WGS) entry which is preliminary data.</text>
</comment>
<comment type="subcellular location">
    <subcellularLocation>
        <location evidence="1">Membrane</location>
        <topology evidence="1">Multi-pass membrane protein</topology>
    </subcellularLocation>
</comment>
<dbReference type="EMBL" id="LJZO01000017">
    <property type="protein sequence ID" value="ROV97280.1"/>
    <property type="molecule type" value="Genomic_DNA"/>
</dbReference>
<dbReference type="OrthoDB" id="245989at2759"/>
<feature type="region of interest" description="Disordered" evidence="9">
    <location>
        <begin position="1"/>
        <end position="42"/>
    </location>
</feature>
<keyword evidence="7 10" id="KW-1133">Transmembrane helix</keyword>
<feature type="transmembrane region" description="Helical" evidence="10">
    <location>
        <begin position="432"/>
        <end position="453"/>
    </location>
</feature>
<dbReference type="SUPFAM" id="SSF52540">
    <property type="entry name" value="P-loop containing nucleoside triphosphate hydrolases"/>
    <property type="match status" value="2"/>
</dbReference>
<feature type="transmembrane region" description="Helical" evidence="10">
    <location>
        <begin position="1338"/>
        <end position="1356"/>
    </location>
</feature>
<gene>
    <name evidence="12" type="ORF">VSDG_04785</name>
</gene>
<feature type="transmembrane region" description="Helical" evidence="10">
    <location>
        <begin position="1099"/>
        <end position="1120"/>
    </location>
</feature>
<dbReference type="CDD" id="cd03233">
    <property type="entry name" value="ABCG_PDR_domain1"/>
    <property type="match status" value="1"/>
</dbReference>
<dbReference type="InterPro" id="IPR010929">
    <property type="entry name" value="PDR_CDR_ABC"/>
</dbReference>
<keyword evidence="8 10" id="KW-0472">Membrane</keyword>
<feature type="domain" description="ABC transporter" evidence="11">
    <location>
        <begin position="63"/>
        <end position="320"/>
    </location>
</feature>
<evidence type="ECO:0000313" key="13">
    <source>
        <dbReference type="Proteomes" id="UP000284375"/>
    </source>
</evidence>
<keyword evidence="5" id="KW-0547">Nucleotide-binding</keyword>
<feature type="compositionally biased region" description="Polar residues" evidence="9">
    <location>
        <begin position="1"/>
        <end position="15"/>
    </location>
</feature>
<dbReference type="InterPro" id="IPR003439">
    <property type="entry name" value="ABC_transporter-like_ATP-bd"/>
</dbReference>
<feature type="domain" description="ABC transporter" evidence="11">
    <location>
        <begin position="735"/>
        <end position="976"/>
    </location>
</feature>
<accession>A0A423W1U6</accession>
<evidence type="ECO:0000256" key="7">
    <source>
        <dbReference type="ARBA" id="ARBA00022989"/>
    </source>
</evidence>
<keyword evidence="3" id="KW-0813">Transport</keyword>
<feature type="region of interest" description="Disordered" evidence="9">
    <location>
        <begin position="692"/>
        <end position="730"/>
    </location>
</feature>
<dbReference type="CDD" id="cd03232">
    <property type="entry name" value="ABCG_PDR_domain2"/>
    <property type="match status" value="1"/>
</dbReference>
<dbReference type="GO" id="GO:0016020">
    <property type="term" value="C:membrane"/>
    <property type="evidence" value="ECO:0007669"/>
    <property type="project" value="UniProtKB-SubCell"/>
</dbReference>
<feature type="transmembrane region" description="Helical" evidence="10">
    <location>
        <begin position="473"/>
        <end position="494"/>
    </location>
</feature>
<reference evidence="12 13" key="1">
    <citation type="submission" date="2015-09" db="EMBL/GenBank/DDBJ databases">
        <title>Host preference determinants of Valsa canker pathogens revealed by comparative genomics.</title>
        <authorList>
            <person name="Yin Z."/>
            <person name="Huang L."/>
        </authorList>
    </citation>
    <scope>NUCLEOTIDE SEQUENCE [LARGE SCALE GENOMIC DNA]</scope>
    <source>
        <strain evidence="12 13">YSFL</strain>
    </source>
</reference>
<dbReference type="STRING" id="252740.A0A423W1U6"/>
<dbReference type="Proteomes" id="UP000284375">
    <property type="component" value="Unassembled WGS sequence"/>
</dbReference>
<evidence type="ECO:0000259" key="11">
    <source>
        <dbReference type="PROSITE" id="PS50893"/>
    </source>
</evidence>
<dbReference type="GO" id="GO:0005524">
    <property type="term" value="F:ATP binding"/>
    <property type="evidence" value="ECO:0007669"/>
    <property type="project" value="UniProtKB-KW"/>
</dbReference>
<evidence type="ECO:0000256" key="2">
    <source>
        <dbReference type="ARBA" id="ARBA00006012"/>
    </source>
</evidence>
<proteinExistence type="inferred from homology"/>
<feature type="transmembrane region" description="Helical" evidence="10">
    <location>
        <begin position="1211"/>
        <end position="1233"/>
    </location>
</feature>
<evidence type="ECO:0000256" key="1">
    <source>
        <dbReference type="ARBA" id="ARBA00004141"/>
    </source>
</evidence>
<dbReference type="SMART" id="SM00382">
    <property type="entry name" value="AAA"/>
    <property type="match status" value="2"/>
</dbReference>
<evidence type="ECO:0000256" key="3">
    <source>
        <dbReference type="ARBA" id="ARBA00022448"/>
    </source>
</evidence>
<name>A0A423W1U6_CYTCH</name>
<dbReference type="Pfam" id="PF00005">
    <property type="entry name" value="ABC_tran"/>
    <property type="match status" value="2"/>
</dbReference>
<evidence type="ECO:0000313" key="12">
    <source>
        <dbReference type="EMBL" id="ROV97280.1"/>
    </source>
</evidence>
<feature type="transmembrane region" description="Helical" evidence="10">
    <location>
        <begin position="506"/>
        <end position="527"/>
    </location>
</feature>
<dbReference type="Pfam" id="PF19055">
    <property type="entry name" value="ABC2_membrane_7"/>
    <property type="match status" value="1"/>
</dbReference>
<dbReference type="PROSITE" id="PS00211">
    <property type="entry name" value="ABC_TRANSPORTER_1"/>
    <property type="match status" value="1"/>
</dbReference>
<dbReference type="InterPro" id="IPR034003">
    <property type="entry name" value="ABCG_PDR_2"/>
</dbReference>
<evidence type="ECO:0000256" key="4">
    <source>
        <dbReference type="ARBA" id="ARBA00022692"/>
    </source>
</evidence>
<dbReference type="PROSITE" id="PS50893">
    <property type="entry name" value="ABC_TRANSPORTER_2"/>
    <property type="match status" value="2"/>
</dbReference>
<evidence type="ECO:0000256" key="9">
    <source>
        <dbReference type="SAM" id="MobiDB-lite"/>
    </source>
</evidence>
<dbReference type="GO" id="GO:0140359">
    <property type="term" value="F:ABC-type transporter activity"/>
    <property type="evidence" value="ECO:0007669"/>
    <property type="project" value="InterPro"/>
</dbReference>
<sequence length="1367" mass="151154">MAQAQVETSASSQITWIGGESGDNSSNFDGEKNSNNTNTSPGLTVTFKDVGIEVHGMGEDYGPTVASVVRSLVPSFGKSAKSTRHILQGVSGQVRPGEMLLVLGRPGSGCTSLLKIITNMRDEFYKVTGNVRYGNLGAKQAAQFRNQIAMNTEDDLHFPTLKVAETMEFAYFTKTPRNNPDHMAPEDNYADIMTKQTLSSLGIDHTADTKVGDEYIRGVSGGERKRVSVAEVISTQAMLQTWDNSTRGLDASNALDFGKVLRRAADKQRKSIVATLYQAGNGIYNQFDNVLVLAEGREIYYGPTSRAKKYFEDMGFKCAPGANVADFLTSVAVHTERTVLPGYEGKVPNTAEEFEAVYKQSTIYAEMMQRLESTDEQSLAAEIANLEKIRESEKNRSLMFMSRETSPYTVSFGKQVWACTLRQFRILMGDRLTLLLQLASALIVALVAGSLFYNLSDTSNYLFSREGGLFFPILFFGMNCMAEVTASFMGRPIISRHKRFAFARPAAHAIACVLTEIPFTIVIFSVFEIVYYFMVGFTLNAGAFFTHWFVYILITLCLSSFFRMLGAWCKHFGLASQLSGFAYGALRGTEIAPAIMQCVEPQYVPYGAGYDDPAYRSCTLAGSTPGSPVVTGENYLAAMYGPNSYPVWHNIGIVIGFWIFFAFMAAVGFEVNLQGGAGSKVLYDRRSRQKELAKSHDVEGAGHGSKGSTSVEVPAEKESSEDPSNPSAMAGSTVFTFRDINYYVHHMGEEKQLLQNVSGFVKPGKLVALMGSSGAGKTTLMDTLAQRKDSGRLEGHIMVNGRPQGVSFQRETGYCEQNDVHEPTSTVREALLFSARLRQPHDVPDAEKVAYVDYIMDLLELTPLQHAIVGTPGSGLSIEQRKRLTIGTELVAKPSLLFLDEPTSGLDGQSAYEICRFMRKLASSGQTIIATIHQPSAALFEAFDVLLLLARGGRTTYFGPTGKDSAEVLEFFAANGAPCPPETNPAEHIVDVVQGRLGTDADWPQIWNDSPQRAQAMVELEQLENMTPPPEKMDAAGHDESKQDFATPLLYQIRMVTQRQIVAMWRNPDYIWNKIGLHITNALFGGFTFWMIGDGTFDLQLRLMSVFNFVFVAPGCVNQMQPLFIRNRDIFETREKKSKTYKWLAFISAQLIAEIPWLIICGTIYFGCWYFTSGFPVEASKSGQVYLEMLLYEFLYTSIGQSIAAYSPNELFAAMANPVAIGCGLIPFSGVLVPYSQMQAFWRYWLYYLNPFNYLIGALVTPVTWDVEIECLKSELTTIPLPSNSTCGDYMGDFLATAAGYVVDPTSSTSCEYCAYSQGSEYLKTLNINHKYYGWRDVGITALFCISSYGLVFLMMKLRSKATKTAS</sequence>
<keyword evidence="4 10" id="KW-0812">Transmembrane</keyword>
<dbReference type="PANTHER" id="PTHR19241">
    <property type="entry name" value="ATP-BINDING CASSETTE TRANSPORTER"/>
    <property type="match status" value="1"/>
</dbReference>
<feature type="transmembrane region" description="Helical" evidence="10">
    <location>
        <begin position="533"/>
        <end position="558"/>
    </location>
</feature>
<dbReference type="InterPro" id="IPR003593">
    <property type="entry name" value="AAA+_ATPase"/>
</dbReference>
<evidence type="ECO:0000256" key="10">
    <source>
        <dbReference type="SAM" id="Phobius"/>
    </source>
</evidence>
<feature type="transmembrane region" description="Helical" evidence="10">
    <location>
        <begin position="647"/>
        <end position="669"/>
    </location>
</feature>
<feature type="transmembrane region" description="Helical" evidence="10">
    <location>
        <begin position="1245"/>
        <end position="1265"/>
    </location>
</feature>
<keyword evidence="13" id="KW-1185">Reference proteome</keyword>
<comment type="similarity">
    <text evidence="2">Belongs to the ABC transporter superfamily. ABCG family. PDR (TC 3.A.1.205) subfamily.</text>
</comment>
<dbReference type="InterPro" id="IPR027417">
    <property type="entry name" value="P-loop_NTPase"/>
</dbReference>
<organism evidence="12 13">
    <name type="scientific">Cytospora chrysosperma</name>
    <name type="common">Cytospora canker fungus</name>
    <name type="synonym">Sphaeria chrysosperma</name>
    <dbReference type="NCBI Taxonomy" id="252740"/>
    <lineage>
        <taxon>Eukaryota</taxon>
        <taxon>Fungi</taxon>
        <taxon>Dikarya</taxon>
        <taxon>Ascomycota</taxon>
        <taxon>Pezizomycotina</taxon>
        <taxon>Sordariomycetes</taxon>
        <taxon>Sordariomycetidae</taxon>
        <taxon>Diaporthales</taxon>
        <taxon>Cytosporaceae</taxon>
        <taxon>Cytospora</taxon>
    </lineage>
</organism>
<evidence type="ECO:0000256" key="8">
    <source>
        <dbReference type="ARBA" id="ARBA00023136"/>
    </source>
</evidence>
<dbReference type="InterPro" id="IPR017871">
    <property type="entry name" value="ABC_transporter-like_CS"/>
</dbReference>